<dbReference type="InterPro" id="IPR013324">
    <property type="entry name" value="RNA_pol_sigma_r3/r4-like"/>
</dbReference>
<name>A0A4Q7N7R1_9ACTN</name>
<evidence type="ECO:0000256" key="4">
    <source>
        <dbReference type="ARBA" id="ARBA00023125"/>
    </source>
</evidence>
<keyword evidence="3" id="KW-0731">Sigma factor</keyword>
<reference evidence="8 9" key="1">
    <citation type="submission" date="2019-02" db="EMBL/GenBank/DDBJ databases">
        <title>Genomic Encyclopedia of Type Strains, Phase IV (KMG-IV): sequencing the most valuable type-strain genomes for metagenomic binning, comparative biology and taxonomic classification.</title>
        <authorList>
            <person name="Goeker M."/>
        </authorList>
    </citation>
    <scope>NUCLEOTIDE SEQUENCE [LARGE SCALE GENOMIC DNA]</scope>
    <source>
        <strain evidence="8 9">DSM 45622</strain>
    </source>
</reference>
<proteinExistence type="inferred from homology"/>
<dbReference type="NCBIfam" id="TIGR02937">
    <property type="entry name" value="sigma70-ECF"/>
    <property type="match status" value="1"/>
</dbReference>
<dbReference type="InterPro" id="IPR039425">
    <property type="entry name" value="RNA_pol_sigma-70-like"/>
</dbReference>
<dbReference type="InterPro" id="IPR013249">
    <property type="entry name" value="RNA_pol_sigma70_r4_t2"/>
</dbReference>
<comment type="caution">
    <text evidence="8">The sequence shown here is derived from an EMBL/GenBank/DDBJ whole genome shotgun (WGS) entry which is preliminary data.</text>
</comment>
<dbReference type="Gene3D" id="1.10.1740.10">
    <property type="match status" value="1"/>
</dbReference>
<evidence type="ECO:0000256" key="1">
    <source>
        <dbReference type="ARBA" id="ARBA00010641"/>
    </source>
</evidence>
<comment type="similarity">
    <text evidence="1">Belongs to the sigma-70 factor family. ECF subfamily.</text>
</comment>
<evidence type="ECO:0000256" key="3">
    <source>
        <dbReference type="ARBA" id="ARBA00023082"/>
    </source>
</evidence>
<dbReference type="InterPro" id="IPR013325">
    <property type="entry name" value="RNA_pol_sigma_r2"/>
</dbReference>
<feature type="domain" description="RNA polymerase sigma-70 region 2" evidence="6">
    <location>
        <begin position="8"/>
        <end position="71"/>
    </location>
</feature>
<dbReference type="PANTHER" id="PTHR43133">
    <property type="entry name" value="RNA POLYMERASE ECF-TYPE SIGMA FACTO"/>
    <property type="match status" value="1"/>
</dbReference>
<dbReference type="InterPro" id="IPR014325">
    <property type="entry name" value="RNA_pol_sigma-E_actinobac"/>
</dbReference>
<keyword evidence="2" id="KW-0805">Transcription regulation</keyword>
<keyword evidence="5" id="KW-0804">Transcription</keyword>
<evidence type="ECO:0000256" key="2">
    <source>
        <dbReference type="ARBA" id="ARBA00023015"/>
    </source>
</evidence>
<dbReference type="GO" id="GO:0016987">
    <property type="term" value="F:sigma factor activity"/>
    <property type="evidence" value="ECO:0007669"/>
    <property type="project" value="UniProtKB-KW"/>
</dbReference>
<dbReference type="Gene3D" id="1.10.10.10">
    <property type="entry name" value="Winged helix-like DNA-binding domain superfamily/Winged helix DNA-binding domain"/>
    <property type="match status" value="1"/>
</dbReference>
<feature type="domain" description="RNA polymerase sigma factor 70 region 4 type 2" evidence="7">
    <location>
        <begin position="99"/>
        <end position="150"/>
    </location>
</feature>
<dbReference type="NCBIfam" id="TIGR02983">
    <property type="entry name" value="SigE-fam_strep"/>
    <property type="match status" value="1"/>
</dbReference>
<dbReference type="RefSeq" id="WP_130494658.1">
    <property type="nucleotide sequence ID" value="NZ_SGXD01000008.1"/>
</dbReference>
<accession>A0A4Q7N7R1</accession>
<dbReference type="SUPFAM" id="SSF88946">
    <property type="entry name" value="Sigma2 domain of RNA polymerase sigma factors"/>
    <property type="match status" value="1"/>
</dbReference>
<evidence type="ECO:0000313" key="8">
    <source>
        <dbReference type="EMBL" id="RZS77901.1"/>
    </source>
</evidence>
<sequence length="163" mass="18162">MEFEGWVAARGPALLRLAFLLTGDHHLAEDITQTALIGVHRRWHRIERDDPDAYARRAVLNAHLDRKRRRASAELPADLAGWETTAAPDLAEALVARSQMWQVLATLPPRQRAVLVLRYYEDCDDRVIADLLDCSESTVRSNAARALAALRRTLPTSASGAES</sequence>
<dbReference type="GO" id="GO:0003677">
    <property type="term" value="F:DNA binding"/>
    <property type="evidence" value="ECO:0007669"/>
    <property type="project" value="UniProtKB-KW"/>
</dbReference>
<evidence type="ECO:0000259" key="7">
    <source>
        <dbReference type="Pfam" id="PF08281"/>
    </source>
</evidence>
<dbReference type="InterPro" id="IPR014284">
    <property type="entry name" value="RNA_pol_sigma-70_dom"/>
</dbReference>
<protein>
    <submittedName>
        <fullName evidence="8">RNA polymerase sigma-70 factor (Sigma-E family)</fullName>
    </submittedName>
</protein>
<dbReference type="GO" id="GO:0006352">
    <property type="term" value="P:DNA-templated transcription initiation"/>
    <property type="evidence" value="ECO:0007669"/>
    <property type="project" value="InterPro"/>
</dbReference>
<dbReference type="EMBL" id="SGXD01000008">
    <property type="protein sequence ID" value="RZS77901.1"/>
    <property type="molecule type" value="Genomic_DNA"/>
</dbReference>
<dbReference type="InterPro" id="IPR036388">
    <property type="entry name" value="WH-like_DNA-bd_sf"/>
</dbReference>
<dbReference type="PANTHER" id="PTHR43133:SF50">
    <property type="entry name" value="ECF RNA POLYMERASE SIGMA FACTOR SIGM"/>
    <property type="match status" value="1"/>
</dbReference>
<keyword evidence="9" id="KW-1185">Reference proteome</keyword>
<dbReference type="Pfam" id="PF04542">
    <property type="entry name" value="Sigma70_r2"/>
    <property type="match status" value="1"/>
</dbReference>
<evidence type="ECO:0000313" key="9">
    <source>
        <dbReference type="Proteomes" id="UP000293638"/>
    </source>
</evidence>
<evidence type="ECO:0000256" key="5">
    <source>
        <dbReference type="ARBA" id="ARBA00023163"/>
    </source>
</evidence>
<organism evidence="8 9">
    <name type="scientific">Motilibacter rhizosphaerae</name>
    <dbReference type="NCBI Taxonomy" id="598652"/>
    <lineage>
        <taxon>Bacteria</taxon>
        <taxon>Bacillati</taxon>
        <taxon>Actinomycetota</taxon>
        <taxon>Actinomycetes</taxon>
        <taxon>Motilibacterales</taxon>
        <taxon>Motilibacteraceae</taxon>
        <taxon>Motilibacter</taxon>
    </lineage>
</organism>
<gene>
    <name evidence="8" type="ORF">EV189_3939</name>
</gene>
<dbReference type="Pfam" id="PF08281">
    <property type="entry name" value="Sigma70_r4_2"/>
    <property type="match status" value="1"/>
</dbReference>
<keyword evidence="4" id="KW-0238">DNA-binding</keyword>
<dbReference type="AlphaFoldDB" id="A0A4Q7N7R1"/>
<evidence type="ECO:0000259" key="6">
    <source>
        <dbReference type="Pfam" id="PF04542"/>
    </source>
</evidence>
<dbReference type="OrthoDB" id="2046835at2"/>
<dbReference type="CDD" id="cd06171">
    <property type="entry name" value="Sigma70_r4"/>
    <property type="match status" value="1"/>
</dbReference>
<dbReference type="Proteomes" id="UP000293638">
    <property type="component" value="Unassembled WGS sequence"/>
</dbReference>
<dbReference type="InterPro" id="IPR007627">
    <property type="entry name" value="RNA_pol_sigma70_r2"/>
</dbReference>
<dbReference type="SUPFAM" id="SSF88659">
    <property type="entry name" value="Sigma3 and sigma4 domains of RNA polymerase sigma factors"/>
    <property type="match status" value="1"/>
</dbReference>